<gene>
    <name evidence="1" type="ORF">Syun_025265</name>
</gene>
<dbReference type="EMBL" id="JBBNAF010000011">
    <property type="protein sequence ID" value="KAK9098220.1"/>
    <property type="molecule type" value="Genomic_DNA"/>
</dbReference>
<evidence type="ECO:0000313" key="2">
    <source>
        <dbReference type="Proteomes" id="UP001420932"/>
    </source>
</evidence>
<dbReference type="Proteomes" id="UP001420932">
    <property type="component" value="Unassembled WGS sequence"/>
</dbReference>
<dbReference type="AlphaFoldDB" id="A0AAP0HW29"/>
<keyword evidence="2" id="KW-1185">Reference proteome</keyword>
<protein>
    <submittedName>
        <fullName evidence="1">Uncharacterized protein</fullName>
    </submittedName>
</protein>
<proteinExistence type="predicted"/>
<name>A0AAP0HW29_9MAGN</name>
<organism evidence="1 2">
    <name type="scientific">Stephania yunnanensis</name>
    <dbReference type="NCBI Taxonomy" id="152371"/>
    <lineage>
        <taxon>Eukaryota</taxon>
        <taxon>Viridiplantae</taxon>
        <taxon>Streptophyta</taxon>
        <taxon>Embryophyta</taxon>
        <taxon>Tracheophyta</taxon>
        <taxon>Spermatophyta</taxon>
        <taxon>Magnoliopsida</taxon>
        <taxon>Ranunculales</taxon>
        <taxon>Menispermaceae</taxon>
        <taxon>Menispermoideae</taxon>
        <taxon>Cissampelideae</taxon>
        <taxon>Stephania</taxon>
    </lineage>
</organism>
<reference evidence="1 2" key="1">
    <citation type="submission" date="2024-01" db="EMBL/GenBank/DDBJ databases">
        <title>Genome assemblies of Stephania.</title>
        <authorList>
            <person name="Yang L."/>
        </authorList>
    </citation>
    <scope>NUCLEOTIDE SEQUENCE [LARGE SCALE GENOMIC DNA]</scope>
    <source>
        <strain evidence="1">YNDBR</strain>
        <tissue evidence="1">Leaf</tissue>
    </source>
</reference>
<evidence type="ECO:0000313" key="1">
    <source>
        <dbReference type="EMBL" id="KAK9098220.1"/>
    </source>
</evidence>
<accession>A0AAP0HW29</accession>
<comment type="caution">
    <text evidence="1">The sequence shown here is derived from an EMBL/GenBank/DDBJ whole genome shotgun (WGS) entry which is preliminary data.</text>
</comment>
<sequence>MTKVLLVSYFSFIDLFSLHGCCHQTICETITDAQHVSNYIKLEAYDLVSSFLNKKM</sequence>